<feature type="region of interest" description="Disordered" evidence="1">
    <location>
        <begin position="384"/>
        <end position="408"/>
    </location>
</feature>
<dbReference type="AlphaFoldDB" id="A0A7R9CXG3"/>
<evidence type="ECO:0000256" key="1">
    <source>
        <dbReference type="SAM" id="MobiDB-lite"/>
    </source>
</evidence>
<name>A0A7R9CXG3_TIMCR</name>
<organism evidence="2">
    <name type="scientific">Timema cristinae</name>
    <name type="common">Walking stick</name>
    <dbReference type="NCBI Taxonomy" id="61476"/>
    <lineage>
        <taxon>Eukaryota</taxon>
        <taxon>Metazoa</taxon>
        <taxon>Ecdysozoa</taxon>
        <taxon>Arthropoda</taxon>
        <taxon>Hexapoda</taxon>
        <taxon>Insecta</taxon>
        <taxon>Pterygota</taxon>
        <taxon>Neoptera</taxon>
        <taxon>Polyneoptera</taxon>
        <taxon>Phasmatodea</taxon>
        <taxon>Timematodea</taxon>
        <taxon>Timematoidea</taxon>
        <taxon>Timematidae</taxon>
        <taxon>Timema</taxon>
    </lineage>
</organism>
<feature type="region of interest" description="Disordered" evidence="1">
    <location>
        <begin position="275"/>
        <end position="324"/>
    </location>
</feature>
<proteinExistence type="predicted"/>
<reference evidence="2" key="1">
    <citation type="submission" date="2020-11" db="EMBL/GenBank/DDBJ databases">
        <authorList>
            <person name="Tran Van P."/>
        </authorList>
    </citation>
    <scope>NUCLEOTIDE SEQUENCE</scope>
</reference>
<protein>
    <submittedName>
        <fullName evidence="2">Uncharacterized protein</fullName>
    </submittedName>
</protein>
<gene>
    <name evidence="2" type="ORF">TCEB3V08_LOCUS6895</name>
</gene>
<dbReference type="EMBL" id="OC318791">
    <property type="protein sequence ID" value="CAD7403249.1"/>
    <property type="molecule type" value="Genomic_DNA"/>
</dbReference>
<evidence type="ECO:0000313" key="2">
    <source>
        <dbReference type="EMBL" id="CAD7403249.1"/>
    </source>
</evidence>
<sequence length="459" mass="52486">MSNHQTTIYKSETSLQTFHSLFQSETSLQTSHSLFQRKTALKTSHFLFQSETALNTSPCFRARLLYRPLTPCFRARLLYRPLTPCFRARLLYRPLTPCFRARQLYKSNTPKYKLRTSGKVFVDPVSIQSEKMDELLKGNDNTQDFQTNAQHSIHSPRKETQGTILDSLALSVDSFKIKKASDSGPSSSAELMYDESLPKIFEQRQHFLTNDVDDKKKIYGRHKHLKFMDQDSTKKVLAEENPLHGEISNNKGSFDDYNNNDYIDNYGELQGLDSKHKGATSNKGYHRNPTRKKPLLKVKNTTWEHNKEPASSLQKEDEPLGSSLKKENEPLVSTYHNSDLNQETGGLEEEQFFAVPISQILKTSTPLKFVANKEKKSELEVPFTSNLANDDDHGSSEGQGGPLKCKYSDDRACPESKIRQDIRRMISNIAEEVRQEVLLKRAQAKLTDDKQSWERVNPG</sequence>
<feature type="compositionally biased region" description="Basic and acidic residues" evidence="1">
    <location>
        <begin position="302"/>
        <end position="324"/>
    </location>
</feature>
<accession>A0A7R9CXG3</accession>
<feature type="compositionally biased region" description="Basic residues" evidence="1">
    <location>
        <begin position="284"/>
        <end position="296"/>
    </location>
</feature>